<dbReference type="InterPro" id="IPR051563">
    <property type="entry name" value="Glycosyl_Hydrolase_51"/>
</dbReference>
<dbReference type="AlphaFoldDB" id="A0A6I6K077"/>
<dbReference type="InterPro" id="IPR023296">
    <property type="entry name" value="Glyco_hydro_beta-prop_sf"/>
</dbReference>
<dbReference type="EMBL" id="CP046401">
    <property type="protein sequence ID" value="QGY44793.1"/>
    <property type="molecule type" value="Genomic_DNA"/>
</dbReference>
<evidence type="ECO:0000313" key="9">
    <source>
        <dbReference type="Proteomes" id="UP000428260"/>
    </source>
</evidence>
<dbReference type="PANTHER" id="PTHR31776">
    <property type="entry name" value="ALPHA-L-ARABINOFURANOSIDASE 1"/>
    <property type="match status" value="1"/>
</dbReference>
<protein>
    <recommendedName>
        <fullName evidence="3">non-reducing end alpha-L-arabinofuranosidase</fullName>
        <ecNumber evidence="3">3.2.1.55</ecNumber>
    </recommendedName>
</protein>
<evidence type="ECO:0000256" key="1">
    <source>
        <dbReference type="ARBA" id="ARBA00001462"/>
    </source>
</evidence>
<dbReference type="InterPro" id="IPR003305">
    <property type="entry name" value="CenC_carb-bd"/>
</dbReference>
<evidence type="ECO:0000256" key="4">
    <source>
        <dbReference type="ARBA" id="ARBA00022729"/>
    </source>
</evidence>
<dbReference type="Pfam" id="PF02018">
    <property type="entry name" value="CBM_4_9"/>
    <property type="match status" value="1"/>
</dbReference>
<dbReference type="InterPro" id="IPR010720">
    <property type="entry name" value="Alpha-L-AF_C"/>
</dbReference>
<evidence type="ECO:0000313" key="8">
    <source>
        <dbReference type="EMBL" id="QGY44793.1"/>
    </source>
</evidence>
<dbReference type="InterPro" id="IPR055235">
    <property type="entry name" value="ASD1_cat"/>
</dbReference>
<dbReference type="Gene3D" id="2.60.120.260">
    <property type="entry name" value="Galactose-binding domain-like"/>
    <property type="match status" value="1"/>
</dbReference>
<evidence type="ECO:0000256" key="6">
    <source>
        <dbReference type="SAM" id="SignalP"/>
    </source>
</evidence>
<dbReference type="EC" id="3.2.1.55" evidence="3"/>
<proteinExistence type="inferred from homology"/>
<dbReference type="PANTHER" id="PTHR31776:SF26">
    <property type="entry name" value="SECRETED ARABINOSIDASE"/>
    <property type="match status" value="1"/>
</dbReference>
<dbReference type="InterPro" id="IPR055133">
    <property type="entry name" value="BT_3657-like_N"/>
</dbReference>
<reference evidence="8 9" key="1">
    <citation type="submission" date="2019-11" db="EMBL/GenBank/DDBJ databases">
        <authorList>
            <person name="Zheng R.K."/>
            <person name="Sun C.M."/>
        </authorList>
    </citation>
    <scope>NUCLEOTIDE SEQUENCE [LARGE SCALE GENOMIC DNA]</scope>
    <source>
        <strain evidence="8 9">WC007</strain>
    </source>
</reference>
<dbReference type="FunFam" id="3.20.20.80:FF:000090">
    <property type="entry name" value="Alpha-L-arabinofuranosidase A"/>
    <property type="match status" value="1"/>
</dbReference>
<dbReference type="Gene3D" id="3.20.20.80">
    <property type="entry name" value="Glycosidases"/>
    <property type="match status" value="1"/>
</dbReference>
<keyword evidence="5" id="KW-0378">Hydrolase</keyword>
<dbReference type="Gene3D" id="2.60.40.1180">
    <property type="entry name" value="Golgi alpha-mannosidase II"/>
    <property type="match status" value="1"/>
</dbReference>
<feature type="chain" id="PRO_5026090334" description="non-reducing end alpha-L-arabinofuranosidase" evidence="6">
    <location>
        <begin position="24"/>
        <end position="871"/>
    </location>
</feature>
<feature type="signal peptide" evidence="6">
    <location>
        <begin position="1"/>
        <end position="23"/>
    </location>
</feature>
<accession>A0A6I6K077</accession>
<dbReference type="SUPFAM" id="SSF51445">
    <property type="entry name" value="(Trans)glycosidases"/>
    <property type="match status" value="1"/>
</dbReference>
<evidence type="ECO:0000256" key="2">
    <source>
        <dbReference type="ARBA" id="ARBA00007186"/>
    </source>
</evidence>
<dbReference type="SMART" id="SM00813">
    <property type="entry name" value="Alpha-L-AF_C"/>
    <property type="match status" value="1"/>
</dbReference>
<keyword evidence="4 6" id="KW-0732">Signal</keyword>
<dbReference type="GO" id="GO:0046556">
    <property type="term" value="F:alpha-L-arabinofuranosidase activity"/>
    <property type="evidence" value="ECO:0007669"/>
    <property type="project" value="UniProtKB-EC"/>
</dbReference>
<dbReference type="Pfam" id="PF22847">
    <property type="entry name" value="BT_3657-like_N"/>
    <property type="match status" value="1"/>
</dbReference>
<dbReference type="GO" id="GO:0046373">
    <property type="term" value="P:L-arabinose metabolic process"/>
    <property type="evidence" value="ECO:0007669"/>
    <property type="project" value="InterPro"/>
</dbReference>
<evidence type="ECO:0000256" key="5">
    <source>
        <dbReference type="ARBA" id="ARBA00022801"/>
    </source>
</evidence>
<feature type="domain" description="Alpha-L-arabinofuranosidase C-terminal" evidence="7">
    <location>
        <begin position="680"/>
        <end position="856"/>
    </location>
</feature>
<dbReference type="InterPro" id="IPR008979">
    <property type="entry name" value="Galactose-bd-like_sf"/>
</dbReference>
<dbReference type="Pfam" id="PF22848">
    <property type="entry name" value="ASD1_dom"/>
    <property type="match status" value="1"/>
</dbReference>
<organism evidence="8 9">
    <name type="scientific">Maribellus comscasis</name>
    <dbReference type="NCBI Taxonomy" id="2681766"/>
    <lineage>
        <taxon>Bacteria</taxon>
        <taxon>Pseudomonadati</taxon>
        <taxon>Bacteroidota</taxon>
        <taxon>Bacteroidia</taxon>
        <taxon>Marinilabiliales</taxon>
        <taxon>Prolixibacteraceae</taxon>
        <taxon>Maribellus</taxon>
    </lineage>
</organism>
<dbReference type="InterPro" id="IPR017853">
    <property type="entry name" value="GH"/>
</dbReference>
<evidence type="ECO:0000256" key="3">
    <source>
        <dbReference type="ARBA" id="ARBA00012670"/>
    </source>
</evidence>
<dbReference type="InterPro" id="IPR013780">
    <property type="entry name" value="Glyco_hydro_b"/>
</dbReference>
<dbReference type="Pfam" id="PF06964">
    <property type="entry name" value="Alpha-L-AF_C"/>
    <property type="match status" value="1"/>
</dbReference>
<evidence type="ECO:0000259" key="7">
    <source>
        <dbReference type="SMART" id="SM00813"/>
    </source>
</evidence>
<gene>
    <name evidence="8" type="ORF">GM418_14280</name>
</gene>
<comment type="catalytic activity">
    <reaction evidence="1">
        <text>Hydrolysis of terminal non-reducing alpha-L-arabinofuranoside residues in alpha-L-arabinosides.</text>
        <dbReference type="EC" id="3.2.1.55"/>
    </reaction>
</comment>
<name>A0A6I6K077_9BACT</name>
<dbReference type="Proteomes" id="UP000428260">
    <property type="component" value="Chromosome"/>
</dbReference>
<dbReference type="SUPFAM" id="SSF49785">
    <property type="entry name" value="Galactose-binding domain-like"/>
    <property type="match status" value="1"/>
</dbReference>
<dbReference type="RefSeq" id="WP_158867436.1">
    <property type="nucleotide sequence ID" value="NZ_CP046401.1"/>
</dbReference>
<keyword evidence="9" id="KW-1185">Reference proteome</keyword>
<comment type="similarity">
    <text evidence="2">Belongs to the glycosyl hydrolase 51 family.</text>
</comment>
<dbReference type="SUPFAM" id="SSF75005">
    <property type="entry name" value="Arabinanase/levansucrase/invertase"/>
    <property type="match status" value="1"/>
</dbReference>
<sequence length="871" mass="99060">MKSIKLPIFLLFIFSFFCNEAGADEPDSAYIFAYTTHKQNNTAGLHYAWSVDRENWFGIGPEFRFLASDFGRWGTQKKIINPILFQDEEGLYHCLWTLNDDVGQFAHAASEDLYQWKRQSYPQVMGNGNVLNLEVSSDKKNNRYLVTWESEIDGELKRFKTTTTDFKNYSETTGIIKDKRLGLRETVRIDGELQTGTVKKISWKTIDGLIKWYEWSQFHSMERADNMRKDQERFKDLRKVDASIKLIPERSKKISDKLVGIFFEDISYAADGGLYAELVQNRGFEYALSDKSGNDPSWNSYKAWSLNGENASFKIDSVSPIHENNKHFVVLEIAEIGAALVNEGFDGIAVKEGNRYDFSVFAKIMEPKKGKLLIRLTDENNKVIAETRTKSIATTWKKYEAVLTVNKTVDNAKLEVVPEFNGKVALDMISLFPQNTFKGRKNGLREDLAQAIADIHPKFVRFPGGCVAHGDGLHNMYRWNRTVGPLETRVPQRNIWNYHQSAGLGYFEYFQFCEDIGAEPLPVLPAGVPCQNSGTCGHGQQGGIPMAEMDEYVQEVLDLIEWANGDKNTKWGRIRAEAGHPEPFNLKYIGIGNEDLITDIFEERFTMIFNALKEKHPEIVVIGTVGPFYTGTDYEEGWDIATKLQVPMVDEHYYQPPGWFIHNQDFYDRYDRSKSKVYLGEYAAHLPGRPNNIETALSEALYMTTLERNGDIVEMSSYAPLLAKEEHINWAPDLIYFNNTEVKPTVGYYVQKLFGQNSGETYIPAEIQLSENREDIKKRVAVSVVQDNATNDVIVKLVNLLPAEVNANLDFTDINIADSEAGLTVLKGKPEDKSALPSTTKISVDSEFEYKLPGYSFSVIRIRTNSIKNTD</sequence>
<dbReference type="KEGG" id="mcos:GM418_14280"/>
<dbReference type="Gene3D" id="2.115.10.20">
    <property type="entry name" value="Glycosyl hydrolase domain, family 43"/>
    <property type="match status" value="1"/>
</dbReference>